<dbReference type="Proteomes" id="UP000308901">
    <property type="component" value="Unassembled WGS sequence"/>
</dbReference>
<dbReference type="EMBL" id="VANU01000002">
    <property type="protein sequence ID" value="TLP39525.1"/>
    <property type="molecule type" value="Genomic_DNA"/>
</dbReference>
<protein>
    <submittedName>
        <fullName evidence="2">Dinitrogenase iron-molybdenum cofactor biosynthesis protein</fullName>
    </submittedName>
</protein>
<evidence type="ECO:0000313" key="3">
    <source>
        <dbReference type="Proteomes" id="UP000308901"/>
    </source>
</evidence>
<dbReference type="RefSeq" id="WP_138152108.1">
    <property type="nucleotide sequence ID" value="NZ_VANU01000002.1"/>
</dbReference>
<dbReference type="SUPFAM" id="SSF53146">
    <property type="entry name" value="Nitrogenase accessory factor-like"/>
    <property type="match status" value="1"/>
</dbReference>
<dbReference type="AlphaFoldDB" id="A0A5R8Y2H2"/>
<name>A0A5R8Y2H2_9BACT</name>
<accession>A0A5R8Y2H2</accession>
<dbReference type="Gene3D" id="3.30.420.130">
    <property type="entry name" value="Dinitrogenase iron-molybdenum cofactor biosynthesis domain"/>
    <property type="match status" value="1"/>
</dbReference>
<dbReference type="OrthoDB" id="5347396at2"/>
<gene>
    <name evidence="2" type="ORF">FDK22_06540</name>
</gene>
<evidence type="ECO:0000259" key="1">
    <source>
        <dbReference type="Pfam" id="PF02579"/>
    </source>
</evidence>
<organism evidence="2 3">
    <name type="scientific">Arcobacter arenosus</name>
    <dbReference type="NCBI Taxonomy" id="2576037"/>
    <lineage>
        <taxon>Bacteria</taxon>
        <taxon>Pseudomonadati</taxon>
        <taxon>Campylobacterota</taxon>
        <taxon>Epsilonproteobacteria</taxon>
        <taxon>Campylobacterales</taxon>
        <taxon>Arcobacteraceae</taxon>
        <taxon>Arcobacter</taxon>
    </lineage>
</organism>
<dbReference type="InterPro" id="IPR036105">
    <property type="entry name" value="DiNase_FeMo-co_biosyn_sf"/>
</dbReference>
<evidence type="ECO:0000313" key="2">
    <source>
        <dbReference type="EMBL" id="TLP39525.1"/>
    </source>
</evidence>
<dbReference type="PANTHER" id="PTHR42983">
    <property type="entry name" value="DINITROGENASE IRON-MOLYBDENUM COFACTOR PROTEIN-RELATED"/>
    <property type="match status" value="1"/>
</dbReference>
<sequence>MRLVFPTNENMGYLSKRGAHFGKAKFYTVITLDNKKISDVEVVENAGHSGACSGAVTNIMALNPDALIVSGIGANPARGFYEAGLDVYFDKESKKVQDSIEMFIDGKLTKLQNEGTCTSH</sequence>
<comment type="caution">
    <text evidence="2">The sequence shown here is derived from an EMBL/GenBank/DDBJ whole genome shotgun (WGS) entry which is preliminary data.</text>
</comment>
<dbReference type="Pfam" id="PF02579">
    <property type="entry name" value="Nitro_FeMo-Co"/>
    <property type="match status" value="1"/>
</dbReference>
<reference evidence="2 3" key="1">
    <citation type="submission" date="2019-05" db="EMBL/GenBank/DDBJ databases">
        <title>Arcobacter sp. nov., isolated from sea sediment.</title>
        <authorList>
            <person name="Kim W."/>
        </authorList>
    </citation>
    <scope>NUCLEOTIDE SEQUENCE [LARGE SCALE GENOMIC DNA]</scope>
    <source>
        <strain evidence="2 3">CAU 1517</strain>
    </source>
</reference>
<dbReference type="InterPro" id="IPR003731">
    <property type="entry name" value="Di-Nase_FeMo-co_biosynth"/>
</dbReference>
<proteinExistence type="predicted"/>
<dbReference type="PANTHER" id="PTHR42983:SF1">
    <property type="entry name" value="IRON-MOLYBDENUM PROTEIN"/>
    <property type="match status" value="1"/>
</dbReference>
<keyword evidence="3" id="KW-1185">Reference proteome</keyword>
<feature type="domain" description="Dinitrogenase iron-molybdenum cofactor biosynthesis" evidence="1">
    <location>
        <begin position="19"/>
        <end position="104"/>
    </location>
</feature>